<name>A0A7W8EKR4_9ACTN</name>
<dbReference type="AlphaFoldDB" id="A0A7W8EKR4"/>
<dbReference type="SUPFAM" id="SSF49785">
    <property type="entry name" value="Galactose-binding domain-like"/>
    <property type="match status" value="1"/>
</dbReference>
<dbReference type="Pfam" id="PF13088">
    <property type="entry name" value="BNR_2"/>
    <property type="match status" value="1"/>
</dbReference>
<dbReference type="Gene3D" id="2.120.10.10">
    <property type="match status" value="1"/>
</dbReference>
<dbReference type="InterPro" id="IPR000421">
    <property type="entry name" value="FA58C"/>
</dbReference>
<dbReference type="SUPFAM" id="SSF50939">
    <property type="entry name" value="Sialidases"/>
    <property type="match status" value="1"/>
</dbReference>
<dbReference type="Gene3D" id="2.60.120.260">
    <property type="entry name" value="Galactose-binding domain-like"/>
    <property type="match status" value="1"/>
</dbReference>
<dbReference type="Pfam" id="PF00754">
    <property type="entry name" value="F5_F8_type_C"/>
    <property type="match status" value="1"/>
</dbReference>
<feature type="domain" description="F5/8 type C" evidence="1">
    <location>
        <begin position="372"/>
        <end position="519"/>
    </location>
</feature>
<dbReference type="PANTHER" id="PTHR43752">
    <property type="entry name" value="BNR/ASP-BOX REPEAT FAMILY PROTEIN"/>
    <property type="match status" value="1"/>
</dbReference>
<reference evidence="2 3" key="1">
    <citation type="submission" date="2020-08" db="EMBL/GenBank/DDBJ databases">
        <title>Genomic Encyclopedia of Type Strains, Phase IV (KMG-IV): sequencing the most valuable type-strain genomes for metagenomic binning, comparative biology and taxonomic classification.</title>
        <authorList>
            <person name="Goeker M."/>
        </authorList>
    </citation>
    <scope>NUCLEOTIDE SEQUENCE [LARGE SCALE GENOMIC DNA]</scope>
    <source>
        <strain evidence="2 3">DSM 45385</strain>
    </source>
</reference>
<proteinExistence type="predicted"/>
<dbReference type="RefSeq" id="WP_184970021.1">
    <property type="nucleotide sequence ID" value="NZ_JACHIN010000012.1"/>
</dbReference>
<dbReference type="InterPro" id="IPR008979">
    <property type="entry name" value="Galactose-bd-like_sf"/>
</dbReference>
<protein>
    <recommendedName>
        <fullName evidence="1">F5/8 type C domain-containing protein</fullName>
    </recommendedName>
</protein>
<accession>A0A7W8EKR4</accession>
<keyword evidence="3" id="KW-1185">Reference proteome</keyword>
<dbReference type="EMBL" id="JACHIN010000012">
    <property type="protein sequence ID" value="MBB5082107.1"/>
    <property type="molecule type" value="Genomic_DNA"/>
</dbReference>
<evidence type="ECO:0000259" key="1">
    <source>
        <dbReference type="PROSITE" id="PS50022"/>
    </source>
</evidence>
<evidence type="ECO:0000313" key="3">
    <source>
        <dbReference type="Proteomes" id="UP000568380"/>
    </source>
</evidence>
<gene>
    <name evidence="2" type="ORF">HNR40_007602</name>
</gene>
<dbReference type="InterPro" id="IPR036278">
    <property type="entry name" value="Sialidase_sf"/>
</dbReference>
<dbReference type="PANTHER" id="PTHR43752:SF2">
    <property type="entry name" value="BNR_ASP-BOX REPEAT FAMILY PROTEIN"/>
    <property type="match status" value="1"/>
</dbReference>
<evidence type="ECO:0000313" key="2">
    <source>
        <dbReference type="EMBL" id="MBB5082107.1"/>
    </source>
</evidence>
<organism evidence="2 3">
    <name type="scientific">Nonomuraea endophytica</name>
    <dbReference type="NCBI Taxonomy" id="714136"/>
    <lineage>
        <taxon>Bacteria</taxon>
        <taxon>Bacillati</taxon>
        <taxon>Actinomycetota</taxon>
        <taxon>Actinomycetes</taxon>
        <taxon>Streptosporangiales</taxon>
        <taxon>Streptosporangiaceae</taxon>
        <taxon>Nonomuraea</taxon>
    </lineage>
</organism>
<dbReference type="InterPro" id="IPR011040">
    <property type="entry name" value="Sialidase"/>
</dbReference>
<sequence length="527" mass="56550">MFLKALAVATLLLTSTPDVQIISPDNSTCRPWDPALTREQNETVECPWFPSITTLANGDLYLAYSWSVSHSHSGAIAARRSTDGGQTWSAQQIIASDPDPLTVDVKEPSLTVLRDGTLLMAYYDYRPSRGNRRQVYVKRSTDNGVTWSAPILPPSLMYDSGKASVAVNGEMVELDNGDILLPVYGYRHYSGSLGGSGAHVLRSRDGGLTWAKADERVAMWEGPVYVAGTTIGYAEPALANLGGGHVMMVARTSNNGDVMRVSHSYDGGDTWSTPVNETTLKGHAPHLLKLRGGSHLLTYGDQSATWVGGRPVAGRMYIDSRGWSATQSQLIYRNPGIFSDMSYPGSVQLADGRVLTVYYDRGQGILGGNYITPTPDRLDLAALHQAGTLTVSTDLTHTAPSRPSMGPLGPIDGDLTYWHAAGAGTAAPPARYWQADLGGPYPITGVGVVLKPGYHESAKVEVSATGSGDWQQVRAYTMARTDTLDWTTLAAPREARYVRVTITDTSGNGHAMLTEVAVRVAPTGFTG</sequence>
<dbReference type="PROSITE" id="PS50022">
    <property type="entry name" value="FA58C_3"/>
    <property type="match status" value="1"/>
</dbReference>
<dbReference type="Proteomes" id="UP000568380">
    <property type="component" value="Unassembled WGS sequence"/>
</dbReference>
<comment type="caution">
    <text evidence="2">The sequence shown here is derived from an EMBL/GenBank/DDBJ whole genome shotgun (WGS) entry which is preliminary data.</text>
</comment>
<dbReference type="CDD" id="cd15482">
    <property type="entry name" value="Sialidase_non-viral"/>
    <property type="match status" value="1"/>
</dbReference>